<name>A0A8H3WNE3_9PEZI</name>
<keyword evidence="3" id="KW-1185">Reference proteome</keyword>
<gene>
    <name evidence="2" type="ORF">GQ607_002953</name>
</gene>
<dbReference type="Proteomes" id="UP000434172">
    <property type="component" value="Unassembled WGS sequence"/>
</dbReference>
<evidence type="ECO:0000256" key="1">
    <source>
        <dbReference type="SAM" id="MobiDB-lite"/>
    </source>
</evidence>
<dbReference type="EMBL" id="WOWK01000010">
    <property type="protein sequence ID" value="KAF0329780.1"/>
    <property type="molecule type" value="Genomic_DNA"/>
</dbReference>
<proteinExistence type="predicted"/>
<sequence length="100" mass="10869">MPAHYHQQSNPPQRAQLSSLATDALGLACPNLATNCYFIKGLPHTVMKKAPNGSRKRKMYRGSSEPRSGAPGAWTNYSQQHVAQSVVSMGLRLTWTGTTA</sequence>
<comment type="caution">
    <text evidence="2">The sequence shown here is derived from an EMBL/GenBank/DDBJ whole genome shotgun (WGS) entry which is preliminary data.</text>
</comment>
<dbReference type="OrthoDB" id="10272468at2759"/>
<organism evidence="2 3">
    <name type="scientific">Colletotrichum asianum</name>
    <dbReference type="NCBI Taxonomy" id="702518"/>
    <lineage>
        <taxon>Eukaryota</taxon>
        <taxon>Fungi</taxon>
        <taxon>Dikarya</taxon>
        <taxon>Ascomycota</taxon>
        <taxon>Pezizomycotina</taxon>
        <taxon>Sordariomycetes</taxon>
        <taxon>Hypocreomycetidae</taxon>
        <taxon>Glomerellales</taxon>
        <taxon>Glomerellaceae</taxon>
        <taxon>Colletotrichum</taxon>
        <taxon>Colletotrichum gloeosporioides species complex</taxon>
    </lineage>
</organism>
<reference evidence="2 3" key="1">
    <citation type="submission" date="2019-12" db="EMBL/GenBank/DDBJ databases">
        <title>A genome sequence resource for the geographically widespread anthracnose pathogen Colletotrichum asianum.</title>
        <authorList>
            <person name="Meng Y."/>
        </authorList>
    </citation>
    <scope>NUCLEOTIDE SEQUENCE [LARGE SCALE GENOMIC DNA]</scope>
    <source>
        <strain evidence="2 3">ICMP 18580</strain>
    </source>
</reference>
<feature type="region of interest" description="Disordered" evidence="1">
    <location>
        <begin position="49"/>
        <end position="74"/>
    </location>
</feature>
<protein>
    <submittedName>
        <fullName evidence="2">Uncharacterized protein</fullName>
    </submittedName>
</protein>
<accession>A0A8H3WNE3</accession>
<evidence type="ECO:0000313" key="2">
    <source>
        <dbReference type="EMBL" id="KAF0329780.1"/>
    </source>
</evidence>
<evidence type="ECO:0000313" key="3">
    <source>
        <dbReference type="Proteomes" id="UP000434172"/>
    </source>
</evidence>
<dbReference type="AlphaFoldDB" id="A0A8H3WNE3"/>